<dbReference type="PANTHER" id="PTHR47917:SF1">
    <property type="entry name" value="COENZYME F420:L-GLUTAMATE LIGASE"/>
    <property type="match status" value="1"/>
</dbReference>
<gene>
    <name evidence="9" type="ORF">HGMM_F13B08C27</name>
</gene>
<reference evidence="9" key="2">
    <citation type="journal article" date="2012" name="PLoS ONE">
        <title>A Deeply Branching Thermophilic Bacterium with an Ancient Acetyl-CoA Pathway Dominates a Subsurface Ecosystem.</title>
        <authorList>
            <person name="Takami H."/>
            <person name="Noguchi H."/>
            <person name="Takaki Y."/>
            <person name="Uchiyama I."/>
            <person name="Toyoda A."/>
            <person name="Nishi S."/>
            <person name="Chee G.-J."/>
            <person name="Arai W."/>
            <person name="Nunoura T."/>
            <person name="Itoh T."/>
            <person name="Hattori M."/>
            <person name="Takai K."/>
        </authorList>
    </citation>
    <scope>NUCLEOTIDE SEQUENCE</scope>
</reference>
<evidence type="ECO:0000256" key="2">
    <source>
        <dbReference type="ARBA" id="ARBA00022723"/>
    </source>
</evidence>
<evidence type="ECO:0000313" key="9">
    <source>
        <dbReference type="EMBL" id="BAL54169.1"/>
    </source>
</evidence>
<name>H5SDD3_9BACT</name>
<keyword evidence="3" id="KW-0547">Nucleotide-binding</keyword>
<dbReference type="SUPFAM" id="SSF144010">
    <property type="entry name" value="CofE-like"/>
    <property type="match status" value="1"/>
</dbReference>
<proteinExistence type="predicted"/>
<dbReference type="Gene3D" id="3.30.1330.100">
    <property type="entry name" value="CofE-like"/>
    <property type="match status" value="1"/>
</dbReference>
<evidence type="ECO:0000256" key="3">
    <source>
        <dbReference type="ARBA" id="ARBA00022741"/>
    </source>
</evidence>
<dbReference type="GO" id="GO:0005525">
    <property type="term" value="F:GTP binding"/>
    <property type="evidence" value="ECO:0007669"/>
    <property type="project" value="UniProtKB-KW"/>
</dbReference>
<evidence type="ECO:0000256" key="4">
    <source>
        <dbReference type="ARBA" id="ARBA00022842"/>
    </source>
</evidence>
<sequence length="250" mass="26908">MARAIQVIGIEGLPEVRPGDDLVALLLDALAAEGLALQEGDIVVLTQKIVSKAEGRLIALAEVEPSMFARTVAEQTGRDPRLTEVILREARRIVRMDRQVLLVETRQGLVCANAGVDRSNVGEGRVALLPQDPDASARAIREEIKRRTGIQVAVLITDTFGRPWREGLTEVAVGVAGLAPLKDHRGHRDRFGVPLQATLVAVADELACAAGLVMEKLAGIPAAIIRGYAYEPQEGTAAALVRPPERDLFR</sequence>
<keyword evidence="1 9" id="KW-0436">Ligase</keyword>
<dbReference type="NCBIfam" id="TIGR01916">
    <property type="entry name" value="F420_cofE"/>
    <property type="match status" value="1"/>
</dbReference>
<keyword evidence="2" id="KW-0479">Metal-binding</keyword>
<dbReference type="GO" id="GO:0046872">
    <property type="term" value="F:metal ion binding"/>
    <property type="evidence" value="ECO:0007669"/>
    <property type="project" value="UniProtKB-KW"/>
</dbReference>
<dbReference type="InterPro" id="IPR008225">
    <property type="entry name" value="F420-0_g-glutamyl_ligase"/>
</dbReference>
<dbReference type="AlphaFoldDB" id="H5SDD3"/>
<feature type="domain" description="Coenzyme F420:L-glutamate ligase-like" evidence="8">
    <location>
        <begin position="13"/>
        <end position="227"/>
    </location>
</feature>
<evidence type="ECO:0000256" key="1">
    <source>
        <dbReference type="ARBA" id="ARBA00022598"/>
    </source>
</evidence>
<dbReference type="InterPro" id="IPR002847">
    <property type="entry name" value="F420-0_gamma-glut_ligase-dom"/>
</dbReference>
<keyword evidence="4" id="KW-0460">Magnesium</keyword>
<protein>
    <submittedName>
        <fullName evidence="9">Coenzyme F420-0 gamma-glutamyl ligase</fullName>
    </submittedName>
</protein>
<accession>H5SDD3</accession>
<evidence type="ECO:0000256" key="7">
    <source>
        <dbReference type="ARBA" id="ARBA00023211"/>
    </source>
</evidence>
<dbReference type="Pfam" id="PF01996">
    <property type="entry name" value="F420_ligase"/>
    <property type="match status" value="1"/>
</dbReference>
<dbReference type="Gene3D" id="3.90.1660.10">
    <property type="entry name" value="CofE-like domain"/>
    <property type="match status" value="1"/>
</dbReference>
<evidence type="ECO:0000259" key="8">
    <source>
        <dbReference type="Pfam" id="PF01996"/>
    </source>
</evidence>
<dbReference type="EMBL" id="AP011679">
    <property type="protein sequence ID" value="BAL54169.1"/>
    <property type="molecule type" value="Genomic_DNA"/>
</dbReference>
<evidence type="ECO:0000256" key="5">
    <source>
        <dbReference type="ARBA" id="ARBA00022958"/>
    </source>
</evidence>
<dbReference type="PANTHER" id="PTHR47917">
    <property type="match status" value="1"/>
</dbReference>
<dbReference type="GO" id="GO:0052618">
    <property type="term" value="F:coenzyme F420-0:L-glutamate ligase activity"/>
    <property type="evidence" value="ECO:0007669"/>
    <property type="project" value="TreeGrafter"/>
</dbReference>
<keyword evidence="7" id="KW-0464">Manganese</keyword>
<organism evidence="9">
    <name type="scientific">uncultured Acidobacteriota bacterium</name>
    <dbReference type="NCBI Taxonomy" id="171953"/>
    <lineage>
        <taxon>Bacteria</taxon>
        <taxon>Pseudomonadati</taxon>
        <taxon>Acidobacteriota</taxon>
        <taxon>environmental samples</taxon>
    </lineage>
</organism>
<keyword evidence="5" id="KW-0630">Potassium</keyword>
<keyword evidence="6" id="KW-0342">GTP-binding</keyword>
<evidence type="ECO:0000256" key="6">
    <source>
        <dbReference type="ARBA" id="ARBA00023134"/>
    </source>
</evidence>
<reference evidence="9" key="1">
    <citation type="journal article" date="2005" name="Environ. Microbiol.">
        <title>Genetic and functional properties of uncultivated thermophilic crenarchaeotes from a subsurface gold mine as revealed by analysis of genome fragments.</title>
        <authorList>
            <person name="Nunoura T."/>
            <person name="Hirayama H."/>
            <person name="Takami H."/>
            <person name="Oida H."/>
            <person name="Nishi S."/>
            <person name="Shimamura S."/>
            <person name="Suzuki Y."/>
            <person name="Inagaki F."/>
            <person name="Takai K."/>
            <person name="Nealson K.H."/>
            <person name="Horikoshi K."/>
        </authorList>
    </citation>
    <scope>NUCLEOTIDE SEQUENCE</scope>
</reference>